<dbReference type="Gene3D" id="1.20.272.10">
    <property type="match status" value="1"/>
</dbReference>
<evidence type="ECO:0000313" key="5">
    <source>
        <dbReference type="EMBL" id="ASD29878.1"/>
    </source>
</evidence>
<dbReference type="InterPro" id="IPR003959">
    <property type="entry name" value="ATPase_AAA_core"/>
</dbReference>
<dbReference type="InterPro" id="IPR032423">
    <property type="entry name" value="AAA_assoc_2"/>
</dbReference>
<dbReference type="PRINTS" id="PR00830">
    <property type="entry name" value="ENDOLAPTASE"/>
</dbReference>
<dbReference type="Proteomes" id="UP000197054">
    <property type="component" value="Chromosome"/>
</dbReference>
<keyword evidence="3" id="KW-0067">ATP-binding</keyword>
<name>A0AAC9T334_UREPR</name>
<dbReference type="SUPFAM" id="SSF48019">
    <property type="entry name" value="post-AAA+ oligomerization domain-like"/>
    <property type="match status" value="1"/>
</dbReference>
<dbReference type="AlphaFoldDB" id="A0AAC9T334"/>
<feature type="domain" description="AAA+ ATPase" evidence="4">
    <location>
        <begin position="39"/>
        <end position="151"/>
    </location>
</feature>
<dbReference type="EMBL" id="CP021991">
    <property type="protein sequence ID" value="ASD29878.1"/>
    <property type="molecule type" value="Genomic_DNA"/>
</dbReference>
<dbReference type="Gene3D" id="1.10.8.60">
    <property type="match status" value="1"/>
</dbReference>
<evidence type="ECO:0000313" key="6">
    <source>
        <dbReference type="Proteomes" id="UP000197054"/>
    </source>
</evidence>
<dbReference type="GO" id="GO:0005524">
    <property type="term" value="F:ATP binding"/>
    <property type="evidence" value="ECO:0007669"/>
    <property type="project" value="UniProtKB-KW"/>
</dbReference>
<dbReference type="InterPro" id="IPR003593">
    <property type="entry name" value="AAA+_ATPase"/>
</dbReference>
<reference evidence="5 6" key="1">
    <citation type="submission" date="2017-06" db="EMBL/GenBank/DDBJ databases">
        <title>Genome Sequencing and Comparative Genomics Analysis of Five Ureaplasma Urealyticums with Different Drug Resistance.</title>
        <authorList>
            <person name="Ma L."/>
            <person name="Jia T."/>
        </authorList>
    </citation>
    <scope>NUCLEOTIDE SEQUENCE [LARGE SCALE GENOMIC DNA]</scope>
    <source>
        <strain evidence="6">hebnu uu3</strain>
    </source>
</reference>
<protein>
    <submittedName>
        <fullName evidence="5">AAA family ATPase</fullName>
    </submittedName>
</protein>
<evidence type="ECO:0000259" key="4">
    <source>
        <dbReference type="SMART" id="SM00382"/>
    </source>
</evidence>
<dbReference type="GO" id="GO:0016887">
    <property type="term" value="F:ATP hydrolysis activity"/>
    <property type="evidence" value="ECO:0007669"/>
    <property type="project" value="InterPro"/>
</dbReference>
<gene>
    <name evidence="5" type="ORF">CEG42_01365</name>
</gene>
<dbReference type="SMART" id="SM00382">
    <property type="entry name" value="AAA"/>
    <property type="match status" value="1"/>
</dbReference>
<dbReference type="GO" id="GO:0000731">
    <property type="term" value="P:DNA synthesis involved in DNA repair"/>
    <property type="evidence" value="ECO:0007669"/>
    <property type="project" value="TreeGrafter"/>
</dbReference>
<dbReference type="Pfam" id="PF16193">
    <property type="entry name" value="AAA_assoc_2"/>
    <property type="match status" value="1"/>
</dbReference>
<accession>A0AAC9T334</accession>
<dbReference type="InterPro" id="IPR051314">
    <property type="entry name" value="AAA_ATPase_RarA/MGS1/WRNIP1"/>
</dbReference>
<proteinExistence type="inferred from homology"/>
<dbReference type="GO" id="GO:0017116">
    <property type="term" value="F:single-stranded DNA helicase activity"/>
    <property type="evidence" value="ECO:0007669"/>
    <property type="project" value="TreeGrafter"/>
</dbReference>
<dbReference type="Gene3D" id="3.40.50.300">
    <property type="entry name" value="P-loop containing nucleotide triphosphate hydrolases"/>
    <property type="match status" value="1"/>
</dbReference>
<dbReference type="Gene3D" id="1.10.3710.10">
    <property type="entry name" value="DNA polymerase III clamp loader subunits, C-terminal domain"/>
    <property type="match status" value="1"/>
</dbReference>
<evidence type="ECO:0000256" key="2">
    <source>
        <dbReference type="ARBA" id="ARBA00022741"/>
    </source>
</evidence>
<dbReference type="GO" id="GO:0003677">
    <property type="term" value="F:DNA binding"/>
    <property type="evidence" value="ECO:0007669"/>
    <property type="project" value="InterPro"/>
</dbReference>
<evidence type="ECO:0000256" key="3">
    <source>
        <dbReference type="ARBA" id="ARBA00022840"/>
    </source>
</evidence>
<dbReference type="GO" id="GO:0008047">
    <property type="term" value="F:enzyme activator activity"/>
    <property type="evidence" value="ECO:0007669"/>
    <property type="project" value="TreeGrafter"/>
</dbReference>
<dbReference type="InterPro" id="IPR027417">
    <property type="entry name" value="P-loop_NTPase"/>
</dbReference>
<comment type="similarity">
    <text evidence="1">Belongs to the AAA ATPase family. RarA/MGS1/WRNIP1 subfamily.</text>
</comment>
<dbReference type="InterPro" id="IPR008921">
    <property type="entry name" value="DNA_pol3_clamp-load_cplx_C"/>
</dbReference>
<dbReference type="InterPro" id="IPR021886">
    <property type="entry name" value="MgsA_C"/>
</dbReference>
<dbReference type="PANTHER" id="PTHR13779:SF7">
    <property type="entry name" value="ATPASE WRNIP1"/>
    <property type="match status" value="1"/>
</dbReference>
<dbReference type="PANTHER" id="PTHR13779">
    <property type="entry name" value="WERNER HELICASE-INTERACTING PROTEIN 1 FAMILY MEMBER"/>
    <property type="match status" value="1"/>
</dbReference>
<dbReference type="RefSeq" id="WP_006689234.1">
    <property type="nucleotide sequence ID" value="NZ_CAMQQM010000003.1"/>
</dbReference>
<dbReference type="CDD" id="cd00009">
    <property type="entry name" value="AAA"/>
    <property type="match status" value="1"/>
</dbReference>
<dbReference type="Pfam" id="PF12002">
    <property type="entry name" value="MgsA_C"/>
    <property type="match status" value="1"/>
</dbReference>
<dbReference type="GO" id="GO:0006261">
    <property type="term" value="P:DNA-templated DNA replication"/>
    <property type="evidence" value="ECO:0007669"/>
    <property type="project" value="TreeGrafter"/>
</dbReference>
<dbReference type="SUPFAM" id="SSF52540">
    <property type="entry name" value="P-loop containing nucleoside triphosphate hydrolases"/>
    <property type="match status" value="1"/>
</dbReference>
<sequence length="408" mass="46807">MLDKLIKTLKNPNSIDDIVGQKYLLDEIGIIRRMVNHHQVFNLIFYGPPGVGKSSLAKVLAQDLKVPFAFFNPVVDSKKQLMQIIEQALDLNNFIIIIDEIHRLNKDKQDILLPIIEANKIKLFATTTENPFFVINPALRSRCQLLSLKPLTSSQISERIKTLINVEEVFEPQAFNLLINKTNGDLRAVINTLEIIYLLYKEHKVDYVLLKRIMQESYALGSSDGDEIHDLKSAFHKSMRGSDCDAALYYLARLIIIGDFEAIYRRVSVCVHEDIGLANPNLCLRVDQGINSCRFLGYPENQVILANLVLQICLSNKSNSVYLAYQKAFEDAANGKQYSIPNHVRDAHYASAIKLGVHGYKYPHDFKNNYVNQQYLPRELTNKKYYVPQNNEQEFKLNQNQQKFKNNN</sequence>
<organism evidence="5 6">
    <name type="scientific">Ureaplasma parvum</name>
    <name type="common">Ureaplasma urealyticum biotype 1</name>
    <dbReference type="NCBI Taxonomy" id="134821"/>
    <lineage>
        <taxon>Bacteria</taxon>
        <taxon>Bacillati</taxon>
        <taxon>Mycoplasmatota</taxon>
        <taxon>Mycoplasmoidales</taxon>
        <taxon>Mycoplasmoidaceae</taxon>
        <taxon>Ureaplasma</taxon>
    </lineage>
</organism>
<evidence type="ECO:0000256" key="1">
    <source>
        <dbReference type="ARBA" id="ARBA00008959"/>
    </source>
</evidence>
<keyword evidence="2" id="KW-0547">Nucleotide-binding</keyword>
<dbReference type="Pfam" id="PF00004">
    <property type="entry name" value="AAA"/>
    <property type="match status" value="1"/>
</dbReference>